<keyword evidence="1" id="KW-0479">Metal-binding</keyword>
<comment type="caution">
    <text evidence="4">The sequence shown here is derived from an EMBL/GenBank/DDBJ whole genome shotgun (WGS) entry which is preliminary data.</text>
</comment>
<dbReference type="AlphaFoldDB" id="A0AAN8V5W6"/>
<dbReference type="GO" id="GO:0016616">
    <property type="term" value="F:oxidoreductase activity, acting on the CH-OH group of donors, NAD or NADP as acceptor"/>
    <property type="evidence" value="ECO:0007669"/>
    <property type="project" value="InterPro"/>
</dbReference>
<reference evidence="4 5" key="1">
    <citation type="submission" date="2023-12" db="EMBL/GenBank/DDBJ databases">
        <title>A high-quality genome assembly for Dillenia turbinata (Dilleniales).</title>
        <authorList>
            <person name="Chanderbali A."/>
        </authorList>
    </citation>
    <scope>NUCLEOTIDE SEQUENCE [LARGE SCALE GENOMIC DNA]</scope>
    <source>
        <strain evidence="4">LSX21</strain>
        <tissue evidence="4">Leaf</tissue>
    </source>
</reference>
<dbReference type="InterPro" id="IPR047109">
    <property type="entry name" value="CAD-like"/>
</dbReference>
<organism evidence="4 5">
    <name type="scientific">Dillenia turbinata</name>
    <dbReference type="NCBI Taxonomy" id="194707"/>
    <lineage>
        <taxon>Eukaryota</taxon>
        <taxon>Viridiplantae</taxon>
        <taxon>Streptophyta</taxon>
        <taxon>Embryophyta</taxon>
        <taxon>Tracheophyta</taxon>
        <taxon>Spermatophyta</taxon>
        <taxon>Magnoliopsida</taxon>
        <taxon>eudicotyledons</taxon>
        <taxon>Gunneridae</taxon>
        <taxon>Pentapetalae</taxon>
        <taxon>Dilleniales</taxon>
        <taxon>Dilleniaceae</taxon>
        <taxon>Dillenia</taxon>
    </lineage>
</organism>
<evidence type="ECO:0000313" key="4">
    <source>
        <dbReference type="EMBL" id="KAK6924011.1"/>
    </source>
</evidence>
<keyword evidence="3" id="KW-0560">Oxidoreductase</keyword>
<evidence type="ECO:0000256" key="1">
    <source>
        <dbReference type="ARBA" id="ARBA00022723"/>
    </source>
</evidence>
<keyword evidence="2" id="KW-0862">Zinc</keyword>
<dbReference type="InterPro" id="IPR036291">
    <property type="entry name" value="NAD(P)-bd_dom_sf"/>
</dbReference>
<accession>A0AAN8V5W6</accession>
<gene>
    <name evidence="4" type="ORF">RJ641_010211</name>
</gene>
<dbReference type="GO" id="GO:0046872">
    <property type="term" value="F:metal ion binding"/>
    <property type="evidence" value="ECO:0007669"/>
    <property type="project" value="UniProtKB-KW"/>
</dbReference>
<evidence type="ECO:0000313" key="5">
    <source>
        <dbReference type="Proteomes" id="UP001370490"/>
    </source>
</evidence>
<dbReference type="PANTHER" id="PTHR42683">
    <property type="entry name" value="ALDEHYDE REDUCTASE"/>
    <property type="match status" value="1"/>
</dbReference>
<dbReference type="SUPFAM" id="SSF51735">
    <property type="entry name" value="NAD(P)-binding Rossmann-fold domains"/>
    <property type="match status" value="1"/>
</dbReference>
<protein>
    <submittedName>
        <fullName evidence="4">Uncharacterized protein</fullName>
    </submittedName>
</protein>
<evidence type="ECO:0000256" key="3">
    <source>
        <dbReference type="ARBA" id="ARBA00023002"/>
    </source>
</evidence>
<sequence>MGAAANSLDYILDTVPAVHLLQSYLQLLNVDGKLIIVGVAPTPLQFDAADLILVTISPV</sequence>
<name>A0AAN8V5W6_9MAGN</name>
<dbReference type="EMBL" id="JBAMMX010000017">
    <property type="protein sequence ID" value="KAK6924011.1"/>
    <property type="molecule type" value="Genomic_DNA"/>
</dbReference>
<proteinExistence type="predicted"/>
<keyword evidence="5" id="KW-1185">Reference proteome</keyword>
<dbReference type="Proteomes" id="UP001370490">
    <property type="component" value="Unassembled WGS sequence"/>
</dbReference>
<dbReference type="Gene3D" id="3.40.50.720">
    <property type="entry name" value="NAD(P)-binding Rossmann-like Domain"/>
    <property type="match status" value="1"/>
</dbReference>
<evidence type="ECO:0000256" key="2">
    <source>
        <dbReference type="ARBA" id="ARBA00022833"/>
    </source>
</evidence>